<evidence type="ECO:0000313" key="2">
    <source>
        <dbReference type="EMBL" id="KAJ6823777.1"/>
    </source>
</evidence>
<gene>
    <name evidence="2" type="ORF">M6B38_128925</name>
</gene>
<dbReference type="Proteomes" id="UP001140949">
    <property type="component" value="Unassembled WGS sequence"/>
</dbReference>
<feature type="region of interest" description="Disordered" evidence="1">
    <location>
        <begin position="12"/>
        <end position="90"/>
    </location>
</feature>
<keyword evidence="3" id="KW-1185">Reference proteome</keyword>
<dbReference type="AlphaFoldDB" id="A0AAX6G606"/>
<name>A0AAX6G606_IRIPA</name>
<reference evidence="2" key="2">
    <citation type="submission" date="2023-04" db="EMBL/GenBank/DDBJ databases">
        <authorList>
            <person name="Bruccoleri R.E."/>
            <person name="Oakeley E.J."/>
            <person name="Faust A.-M."/>
            <person name="Dessus-Babus S."/>
            <person name="Altorfer M."/>
            <person name="Burckhardt D."/>
            <person name="Oertli M."/>
            <person name="Naumann U."/>
            <person name="Petersen F."/>
            <person name="Wong J."/>
        </authorList>
    </citation>
    <scope>NUCLEOTIDE SEQUENCE</scope>
    <source>
        <strain evidence="2">GSM-AAB239-AS_SAM_17_03QT</strain>
        <tissue evidence="2">Leaf</tissue>
    </source>
</reference>
<protein>
    <submittedName>
        <fullName evidence="2">Scopoletin glucosyltransferase-like</fullName>
    </submittedName>
</protein>
<feature type="compositionally biased region" description="Basic residues" evidence="1">
    <location>
        <begin position="71"/>
        <end position="89"/>
    </location>
</feature>
<accession>A0AAX6G606</accession>
<evidence type="ECO:0000256" key="1">
    <source>
        <dbReference type="SAM" id="MobiDB-lite"/>
    </source>
</evidence>
<evidence type="ECO:0000313" key="3">
    <source>
        <dbReference type="Proteomes" id="UP001140949"/>
    </source>
</evidence>
<dbReference type="EMBL" id="JANAVB010022597">
    <property type="protein sequence ID" value="KAJ6823777.1"/>
    <property type="molecule type" value="Genomic_DNA"/>
</dbReference>
<organism evidence="2 3">
    <name type="scientific">Iris pallida</name>
    <name type="common">Sweet iris</name>
    <dbReference type="NCBI Taxonomy" id="29817"/>
    <lineage>
        <taxon>Eukaryota</taxon>
        <taxon>Viridiplantae</taxon>
        <taxon>Streptophyta</taxon>
        <taxon>Embryophyta</taxon>
        <taxon>Tracheophyta</taxon>
        <taxon>Spermatophyta</taxon>
        <taxon>Magnoliopsida</taxon>
        <taxon>Liliopsida</taxon>
        <taxon>Asparagales</taxon>
        <taxon>Iridaceae</taxon>
        <taxon>Iridoideae</taxon>
        <taxon>Irideae</taxon>
        <taxon>Iris</taxon>
    </lineage>
</organism>
<sequence length="172" mass="20138">MDVHIFFLPGLTLPGAGTHDPHGRPHEALGWPRRQGHHRHHHSQCLPSPAGSRWLSSPRHHPPHSTLPSFRPRKCHLPPHPRTHSRIHSRPQLPQVLLRTPPRRAPARLHYLRRLLPMDWRPRGRARHPPDSLPLDRLLRLLRRGRHPEVQAPRDRLHRRRALPLARSPPPY</sequence>
<feature type="compositionally biased region" description="Basic residues" evidence="1">
    <location>
        <begin position="34"/>
        <end position="43"/>
    </location>
</feature>
<proteinExistence type="predicted"/>
<feature type="region of interest" description="Disordered" evidence="1">
    <location>
        <begin position="146"/>
        <end position="172"/>
    </location>
</feature>
<comment type="caution">
    <text evidence="2">The sequence shown here is derived from an EMBL/GenBank/DDBJ whole genome shotgun (WGS) entry which is preliminary data.</text>
</comment>
<reference evidence="2" key="1">
    <citation type="journal article" date="2023" name="GigaByte">
        <title>Genome assembly of the bearded iris, Iris pallida Lam.</title>
        <authorList>
            <person name="Bruccoleri R.E."/>
            <person name="Oakeley E.J."/>
            <person name="Faust A.M.E."/>
            <person name="Altorfer M."/>
            <person name="Dessus-Babus S."/>
            <person name="Burckhardt D."/>
            <person name="Oertli M."/>
            <person name="Naumann U."/>
            <person name="Petersen F."/>
            <person name="Wong J."/>
        </authorList>
    </citation>
    <scope>NUCLEOTIDE SEQUENCE</scope>
    <source>
        <strain evidence="2">GSM-AAB239-AS_SAM_17_03QT</strain>
    </source>
</reference>